<reference evidence="1" key="1">
    <citation type="submission" date="2013-07" db="EMBL/GenBank/DDBJ databases">
        <title>The genome of Eucalyptus grandis.</title>
        <authorList>
            <person name="Schmutz J."/>
            <person name="Hayes R."/>
            <person name="Myburg A."/>
            <person name="Tuskan G."/>
            <person name="Grattapaglia D."/>
            <person name="Rokhsar D.S."/>
        </authorList>
    </citation>
    <scope>NUCLEOTIDE SEQUENCE</scope>
    <source>
        <tissue evidence="1">Leaf extractions</tissue>
    </source>
</reference>
<dbReference type="InParanoid" id="A0A059DID6"/>
<organism evidence="1">
    <name type="scientific">Eucalyptus grandis</name>
    <name type="common">Flooded gum</name>
    <dbReference type="NCBI Taxonomy" id="71139"/>
    <lineage>
        <taxon>Eukaryota</taxon>
        <taxon>Viridiplantae</taxon>
        <taxon>Streptophyta</taxon>
        <taxon>Embryophyta</taxon>
        <taxon>Tracheophyta</taxon>
        <taxon>Spermatophyta</taxon>
        <taxon>Magnoliopsida</taxon>
        <taxon>eudicotyledons</taxon>
        <taxon>Gunneridae</taxon>
        <taxon>Pentapetalae</taxon>
        <taxon>rosids</taxon>
        <taxon>malvids</taxon>
        <taxon>Myrtales</taxon>
        <taxon>Myrtaceae</taxon>
        <taxon>Myrtoideae</taxon>
        <taxon>Eucalypteae</taxon>
        <taxon>Eucalyptus</taxon>
    </lineage>
</organism>
<dbReference type="EMBL" id="KK198753">
    <property type="protein sequence ID" value="KCW90234.1"/>
    <property type="molecule type" value="Genomic_DNA"/>
</dbReference>
<name>A0A059DID6_EUCGR</name>
<dbReference type="Gramene" id="KCW90234">
    <property type="protein sequence ID" value="KCW90234"/>
    <property type="gene ID" value="EUGRSUZ_A02395"/>
</dbReference>
<gene>
    <name evidence="1" type="ORF">EUGRSUZ_A02395</name>
</gene>
<accession>A0A059DID6</accession>
<protein>
    <submittedName>
        <fullName evidence="1">Uncharacterized protein</fullName>
    </submittedName>
</protein>
<sequence length="82" mass="9470">MYSPRLLMPTDSSIPSSLCQQPIITTAPSRHLQIPYRWTNMMLPMKPADWFRHTANFFQIAAATTSIKPPISEHRRLFLVKS</sequence>
<proteinExistence type="predicted"/>
<evidence type="ECO:0000313" key="1">
    <source>
        <dbReference type="EMBL" id="KCW90234.1"/>
    </source>
</evidence>
<dbReference type="AlphaFoldDB" id="A0A059DID6"/>